<dbReference type="EMBL" id="JAPWTK010000005">
    <property type="protein sequence ID" value="KAJ8961433.1"/>
    <property type="molecule type" value="Genomic_DNA"/>
</dbReference>
<reference evidence="3" key="1">
    <citation type="journal article" date="2023" name="Insect Mol. Biol.">
        <title>Genome sequencing provides insights into the evolution of gene families encoding plant cell wall-degrading enzymes in longhorned beetles.</title>
        <authorList>
            <person name="Shin N.R."/>
            <person name="Okamura Y."/>
            <person name="Kirsch R."/>
            <person name="Pauchet Y."/>
        </authorList>
    </citation>
    <scope>NUCLEOTIDE SEQUENCE</scope>
    <source>
        <strain evidence="3">AMC_N1</strain>
    </source>
</reference>
<feature type="transmembrane region" description="Helical" evidence="2">
    <location>
        <begin position="12"/>
        <end position="37"/>
    </location>
</feature>
<keyword evidence="2" id="KW-1133">Transmembrane helix</keyword>
<evidence type="ECO:0000256" key="1">
    <source>
        <dbReference type="SAM" id="MobiDB-lite"/>
    </source>
</evidence>
<name>A0AAV8ZDM6_9CUCU</name>
<protein>
    <submittedName>
        <fullName evidence="3">Uncharacterized protein</fullName>
    </submittedName>
</protein>
<gene>
    <name evidence="3" type="ORF">NQ318_014680</name>
</gene>
<proteinExistence type="predicted"/>
<dbReference type="Proteomes" id="UP001162162">
    <property type="component" value="Unassembled WGS sequence"/>
</dbReference>
<evidence type="ECO:0000313" key="4">
    <source>
        <dbReference type="Proteomes" id="UP001162162"/>
    </source>
</evidence>
<keyword evidence="2" id="KW-0472">Membrane</keyword>
<keyword evidence="4" id="KW-1185">Reference proteome</keyword>
<organism evidence="3 4">
    <name type="scientific">Aromia moschata</name>
    <dbReference type="NCBI Taxonomy" id="1265417"/>
    <lineage>
        <taxon>Eukaryota</taxon>
        <taxon>Metazoa</taxon>
        <taxon>Ecdysozoa</taxon>
        <taxon>Arthropoda</taxon>
        <taxon>Hexapoda</taxon>
        <taxon>Insecta</taxon>
        <taxon>Pterygota</taxon>
        <taxon>Neoptera</taxon>
        <taxon>Endopterygota</taxon>
        <taxon>Coleoptera</taxon>
        <taxon>Polyphaga</taxon>
        <taxon>Cucujiformia</taxon>
        <taxon>Chrysomeloidea</taxon>
        <taxon>Cerambycidae</taxon>
        <taxon>Cerambycinae</taxon>
        <taxon>Callichromatini</taxon>
        <taxon>Aromia</taxon>
    </lineage>
</organism>
<evidence type="ECO:0000313" key="3">
    <source>
        <dbReference type="EMBL" id="KAJ8961433.1"/>
    </source>
</evidence>
<keyword evidence="2" id="KW-0812">Transmembrane</keyword>
<dbReference type="AlphaFoldDB" id="A0AAV8ZDM6"/>
<sequence>MLSFAIVVEDDLFFILFDTSVFLMLLLSVLSSLVFVVDFEAPVFKFNKNFLGIIREHILEHRDVNSNSASTGTTSSRPFKIYSKERLSVNLIGIISDVLSRESEEAYVEFKDRVFDRVQDNKSDTNSNMRRTPARNPSRITDPS</sequence>
<feature type="region of interest" description="Disordered" evidence="1">
    <location>
        <begin position="119"/>
        <end position="144"/>
    </location>
</feature>
<accession>A0AAV8ZDM6</accession>
<evidence type="ECO:0000256" key="2">
    <source>
        <dbReference type="SAM" id="Phobius"/>
    </source>
</evidence>
<comment type="caution">
    <text evidence="3">The sequence shown here is derived from an EMBL/GenBank/DDBJ whole genome shotgun (WGS) entry which is preliminary data.</text>
</comment>